<sequence length="303" mass="35026">MKKFIIKTAIFLAIITGIDIVAGVIFDYLRTHAEGGMTSRDNYICNELKTDILLCGSSRCVHHFNPQIITDSLEMSSYNSGQDGNGIILLYGRLQMIKQHMTPKLVIYDITPSFDLLQGEDNHRYLTWLKPYYAKKEIKEILLSVDSTERYKMLSSMYRYNSHIIDILVDFLHPIINAENNGYVPLPGKMDKSKIRKNDTTQTPIDYDYDSLKLFYLEKYAEALGNNIVFCVSPIWYGMDTKQLSPVIKLCKKKGIEFIDFSNDPKYVRNDIYFKDGGHMNSMGADEFTKDLIMELRKRKVLK</sequence>
<name>A0A1H5V503_XYLRU</name>
<gene>
    <name evidence="1" type="ORF">SAMN05216354_1752</name>
</gene>
<evidence type="ECO:0000313" key="1">
    <source>
        <dbReference type="EMBL" id="SEF82492.1"/>
    </source>
</evidence>
<dbReference type="EMBL" id="FNUV01000004">
    <property type="protein sequence ID" value="SEF82492.1"/>
    <property type="molecule type" value="Genomic_DNA"/>
</dbReference>
<evidence type="ECO:0008006" key="3">
    <source>
        <dbReference type="Google" id="ProtNLM"/>
    </source>
</evidence>
<dbReference type="RefSeq" id="WP_103915693.1">
    <property type="nucleotide sequence ID" value="NZ_FNUV01000004.1"/>
</dbReference>
<proteinExistence type="predicted"/>
<dbReference type="AlphaFoldDB" id="A0A1H5V503"/>
<dbReference type="Proteomes" id="UP000236735">
    <property type="component" value="Unassembled WGS sequence"/>
</dbReference>
<organism evidence="1 2">
    <name type="scientific">Xylanibacter ruminicola</name>
    <name type="common">Prevotella ruminicola</name>
    <dbReference type="NCBI Taxonomy" id="839"/>
    <lineage>
        <taxon>Bacteria</taxon>
        <taxon>Pseudomonadati</taxon>
        <taxon>Bacteroidota</taxon>
        <taxon>Bacteroidia</taxon>
        <taxon>Bacteroidales</taxon>
        <taxon>Prevotellaceae</taxon>
        <taxon>Xylanibacter</taxon>
    </lineage>
</organism>
<accession>A0A1H5V503</accession>
<reference evidence="1 2" key="1">
    <citation type="submission" date="2016-10" db="EMBL/GenBank/DDBJ databases">
        <authorList>
            <person name="de Groot N.N."/>
        </authorList>
    </citation>
    <scope>NUCLEOTIDE SEQUENCE [LARGE SCALE GENOMIC DNA]</scope>
    <source>
        <strain evidence="1 2">AR32</strain>
    </source>
</reference>
<evidence type="ECO:0000313" key="2">
    <source>
        <dbReference type="Proteomes" id="UP000236735"/>
    </source>
</evidence>
<protein>
    <recommendedName>
        <fullName evidence="3">SGNH/GDSL hydrolase family protein</fullName>
    </recommendedName>
</protein>